<protein>
    <submittedName>
        <fullName evidence="1">Uncharacterized protein</fullName>
    </submittedName>
</protein>
<proteinExistence type="predicted"/>
<accession>A0AC60P3N8</accession>
<dbReference type="EMBL" id="JABSTQ010011211">
    <property type="protein sequence ID" value="KAG0414040.1"/>
    <property type="molecule type" value="Genomic_DNA"/>
</dbReference>
<keyword evidence="2" id="KW-1185">Reference proteome</keyword>
<comment type="caution">
    <text evidence="1">The sequence shown here is derived from an EMBL/GenBank/DDBJ whole genome shotgun (WGS) entry which is preliminary data.</text>
</comment>
<name>A0AC60P3N8_IXOPE</name>
<evidence type="ECO:0000313" key="1">
    <source>
        <dbReference type="EMBL" id="KAG0414040.1"/>
    </source>
</evidence>
<dbReference type="Proteomes" id="UP000805193">
    <property type="component" value="Unassembled WGS sequence"/>
</dbReference>
<gene>
    <name evidence="1" type="ORF">HPB47_008809</name>
</gene>
<evidence type="ECO:0000313" key="2">
    <source>
        <dbReference type="Proteomes" id="UP000805193"/>
    </source>
</evidence>
<sequence>MQRAPRSSEPHAGTMPIQVQARWGLDGGFCSASSMHPVAGAVSSTGGESATRGAVAGGTDPWRRPRRVLPDSGGRLGNKGGHARRRSSTRTTVRVDDPRRRLASPNSQGALPSDRSANDALCQTK</sequence>
<organism evidence="1 2">
    <name type="scientific">Ixodes persulcatus</name>
    <name type="common">Taiga tick</name>
    <dbReference type="NCBI Taxonomy" id="34615"/>
    <lineage>
        <taxon>Eukaryota</taxon>
        <taxon>Metazoa</taxon>
        <taxon>Ecdysozoa</taxon>
        <taxon>Arthropoda</taxon>
        <taxon>Chelicerata</taxon>
        <taxon>Arachnida</taxon>
        <taxon>Acari</taxon>
        <taxon>Parasitiformes</taxon>
        <taxon>Ixodida</taxon>
        <taxon>Ixodoidea</taxon>
        <taxon>Ixodidae</taxon>
        <taxon>Ixodinae</taxon>
        <taxon>Ixodes</taxon>
    </lineage>
</organism>
<reference evidence="1 2" key="1">
    <citation type="journal article" date="2020" name="Cell">
        <title>Large-Scale Comparative Analyses of Tick Genomes Elucidate Their Genetic Diversity and Vector Capacities.</title>
        <authorList>
            <consortium name="Tick Genome and Microbiome Consortium (TIGMIC)"/>
            <person name="Jia N."/>
            <person name="Wang J."/>
            <person name="Shi W."/>
            <person name="Du L."/>
            <person name="Sun Y."/>
            <person name="Zhan W."/>
            <person name="Jiang J.F."/>
            <person name="Wang Q."/>
            <person name="Zhang B."/>
            <person name="Ji P."/>
            <person name="Bell-Sakyi L."/>
            <person name="Cui X.M."/>
            <person name="Yuan T.T."/>
            <person name="Jiang B.G."/>
            <person name="Yang W.F."/>
            <person name="Lam T.T."/>
            <person name="Chang Q.C."/>
            <person name="Ding S.J."/>
            <person name="Wang X.J."/>
            <person name="Zhu J.G."/>
            <person name="Ruan X.D."/>
            <person name="Zhao L."/>
            <person name="Wei J.T."/>
            <person name="Ye R.Z."/>
            <person name="Que T.C."/>
            <person name="Du C.H."/>
            <person name="Zhou Y.H."/>
            <person name="Cheng J.X."/>
            <person name="Dai P.F."/>
            <person name="Guo W.B."/>
            <person name="Han X.H."/>
            <person name="Huang E.J."/>
            <person name="Li L.F."/>
            <person name="Wei W."/>
            <person name="Gao Y.C."/>
            <person name="Liu J.Z."/>
            <person name="Shao H.Z."/>
            <person name="Wang X."/>
            <person name="Wang C.C."/>
            <person name="Yang T.C."/>
            <person name="Huo Q.B."/>
            <person name="Li W."/>
            <person name="Chen H.Y."/>
            <person name="Chen S.E."/>
            <person name="Zhou L.G."/>
            <person name="Ni X.B."/>
            <person name="Tian J.H."/>
            <person name="Sheng Y."/>
            <person name="Liu T."/>
            <person name="Pan Y.S."/>
            <person name="Xia L.Y."/>
            <person name="Li J."/>
            <person name="Zhao F."/>
            <person name="Cao W.C."/>
        </authorList>
    </citation>
    <scope>NUCLEOTIDE SEQUENCE [LARGE SCALE GENOMIC DNA]</scope>
    <source>
        <strain evidence="1">Iper-2018</strain>
    </source>
</reference>